<reference evidence="1" key="1">
    <citation type="submission" date="2020-04" db="EMBL/GenBank/DDBJ databases">
        <authorList>
            <person name="Chiriac C."/>
            <person name="Salcher M."/>
            <person name="Ghai R."/>
            <person name="Kavagutti S V."/>
        </authorList>
    </citation>
    <scope>NUCLEOTIDE SEQUENCE</scope>
</reference>
<sequence>MSTLTAYGYACCEWPGLKPIGIGRTPLDAVNDVPDGTPTDTMPTLPITEALYRAIQDGQMPAAATVLYDQPGHPLGFLCTIEEAVALDADDATSVPPMTCDSCFFACTVSVDGEAVLDVNQVRCRRNPPAPIVRRPPDALAPVIVYEHTRSPASGWCGEWREVPKG</sequence>
<name>A0A6J5LXT3_9CAUD</name>
<evidence type="ECO:0000313" key="1">
    <source>
        <dbReference type="EMBL" id="CAB4137736.1"/>
    </source>
</evidence>
<accession>A0A6J5LXT3</accession>
<protein>
    <submittedName>
        <fullName evidence="1">Uncharacterized protein</fullName>
    </submittedName>
</protein>
<dbReference type="EMBL" id="LR796340">
    <property type="protein sequence ID" value="CAB4137736.1"/>
    <property type="molecule type" value="Genomic_DNA"/>
</dbReference>
<gene>
    <name evidence="1" type="ORF">UFOVP326_66</name>
</gene>
<organism evidence="1">
    <name type="scientific">uncultured Caudovirales phage</name>
    <dbReference type="NCBI Taxonomy" id="2100421"/>
    <lineage>
        <taxon>Viruses</taxon>
        <taxon>Duplodnaviria</taxon>
        <taxon>Heunggongvirae</taxon>
        <taxon>Uroviricota</taxon>
        <taxon>Caudoviricetes</taxon>
        <taxon>Peduoviridae</taxon>
        <taxon>Maltschvirus</taxon>
        <taxon>Maltschvirus maltsch</taxon>
    </lineage>
</organism>
<proteinExistence type="predicted"/>